<keyword evidence="2" id="KW-1185">Reference proteome</keyword>
<protein>
    <submittedName>
        <fullName evidence="3">BTB domain-containing protein</fullName>
    </submittedName>
</protein>
<organism evidence="2 3">
    <name type="scientific">Panagrellus redivivus</name>
    <name type="common">Microworm</name>
    <dbReference type="NCBI Taxonomy" id="6233"/>
    <lineage>
        <taxon>Eukaryota</taxon>
        <taxon>Metazoa</taxon>
        <taxon>Ecdysozoa</taxon>
        <taxon>Nematoda</taxon>
        <taxon>Chromadorea</taxon>
        <taxon>Rhabditida</taxon>
        <taxon>Tylenchina</taxon>
        <taxon>Panagrolaimomorpha</taxon>
        <taxon>Panagrolaimoidea</taxon>
        <taxon>Panagrolaimidae</taxon>
        <taxon>Panagrellus</taxon>
    </lineage>
</organism>
<dbReference type="Gene3D" id="3.30.710.10">
    <property type="entry name" value="Potassium Channel Kv1.1, Chain A"/>
    <property type="match status" value="1"/>
</dbReference>
<proteinExistence type="predicted"/>
<dbReference type="Pfam" id="PF00651">
    <property type="entry name" value="BTB"/>
    <property type="match status" value="1"/>
</dbReference>
<feature type="domain" description="BTB" evidence="1">
    <location>
        <begin position="143"/>
        <end position="210"/>
    </location>
</feature>
<dbReference type="CDD" id="cd18186">
    <property type="entry name" value="BTB_POZ_ZBTB_KLHL-like"/>
    <property type="match status" value="1"/>
</dbReference>
<sequence>MTTVTHDAITMMICENAIDKMMPEQFITVAERPVGTSAGLKWTLRVYKMKSCYRMRVCLWISGPSVQASGTVSWGGECEGSNVFKCMNLSPGETTIAEDIGTTSIGSSGFVKCDVEFTSHRSGMILPNPSIDNFFQDAPHYASDAEFVVGNDHLKVHRSFLSIISPVLYGYFEHDTQECRTGIITITDFEFKTVKNVIDYAYGRAIGEKTITDVIDMLRFADKYDIKTISKLENILQIDLNADTFATVVQYAWDFDKKELQTKCARYYRQNFQTLTFSTGFVRLTPEIKNGIICAAAALQPE</sequence>
<reference evidence="2" key="1">
    <citation type="journal article" date="2013" name="Genetics">
        <title>The draft genome and transcriptome of Panagrellus redivivus are shaped by the harsh demands of a free-living lifestyle.</title>
        <authorList>
            <person name="Srinivasan J."/>
            <person name="Dillman A.R."/>
            <person name="Macchietto M.G."/>
            <person name="Heikkinen L."/>
            <person name="Lakso M."/>
            <person name="Fracchia K.M."/>
            <person name="Antoshechkin I."/>
            <person name="Mortazavi A."/>
            <person name="Wong G."/>
            <person name="Sternberg P.W."/>
        </authorList>
    </citation>
    <scope>NUCLEOTIDE SEQUENCE [LARGE SCALE GENOMIC DNA]</scope>
    <source>
        <strain evidence="2">MT8872</strain>
    </source>
</reference>
<dbReference type="PROSITE" id="PS50097">
    <property type="entry name" value="BTB"/>
    <property type="match status" value="1"/>
</dbReference>
<evidence type="ECO:0000313" key="3">
    <source>
        <dbReference type="WBParaSite" id="Pan_g17089.t1"/>
    </source>
</evidence>
<name>A0A7E4V664_PANRE</name>
<dbReference type="CDD" id="cd14733">
    <property type="entry name" value="BACK"/>
    <property type="match status" value="1"/>
</dbReference>
<evidence type="ECO:0000313" key="2">
    <source>
        <dbReference type="Proteomes" id="UP000492821"/>
    </source>
</evidence>
<dbReference type="AlphaFoldDB" id="A0A7E4V664"/>
<dbReference type="SUPFAM" id="SSF54695">
    <property type="entry name" value="POZ domain"/>
    <property type="match status" value="1"/>
</dbReference>
<evidence type="ECO:0000259" key="1">
    <source>
        <dbReference type="PROSITE" id="PS50097"/>
    </source>
</evidence>
<dbReference type="WBParaSite" id="Pan_g17089.t1">
    <property type="protein sequence ID" value="Pan_g17089.t1"/>
    <property type="gene ID" value="Pan_g17089"/>
</dbReference>
<dbReference type="PANTHER" id="PTHR24413">
    <property type="entry name" value="SPECKLE-TYPE POZ PROTEIN"/>
    <property type="match status" value="1"/>
</dbReference>
<accession>A0A7E4V664</accession>
<dbReference type="SMART" id="SM00225">
    <property type="entry name" value="BTB"/>
    <property type="match status" value="1"/>
</dbReference>
<reference evidence="3" key="2">
    <citation type="submission" date="2020-10" db="UniProtKB">
        <authorList>
            <consortium name="WormBaseParasite"/>
        </authorList>
    </citation>
    <scope>IDENTIFICATION</scope>
</reference>
<dbReference type="Proteomes" id="UP000492821">
    <property type="component" value="Unassembled WGS sequence"/>
</dbReference>
<dbReference type="InterPro" id="IPR000210">
    <property type="entry name" value="BTB/POZ_dom"/>
</dbReference>
<dbReference type="InterPro" id="IPR011333">
    <property type="entry name" value="SKP1/BTB/POZ_sf"/>
</dbReference>